<organism evidence="2 4">
    <name type="scientific">Pediococcus pentosaceus</name>
    <dbReference type="NCBI Taxonomy" id="1255"/>
    <lineage>
        <taxon>Bacteria</taxon>
        <taxon>Bacillati</taxon>
        <taxon>Bacillota</taxon>
        <taxon>Bacilli</taxon>
        <taxon>Lactobacillales</taxon>
        <taxon>Lactobacillaceae</taxon>
        <taxon>Pediococcus</taxon>
    </lineage>
</organism>
<keyword evidence="3" id="KW-1185">Reference proteome</keyword>
<dbReference type="RefSeq" id="WP_159251226.1">
    <property type="nucleotide sequence ID" value="NZ_JABJXG010000014.1"/>
</dbReference>
<accession>A0A6L5A3R5</accession>
<dbReference type="EMBL" id="WENB01000001">
    <property type="protein sequence ID" value="KAF0415112.1"/>
    <property type="molecule type" value="Genomic_DNA"/>
</dbReference>
<reference evidence="1 3" key="1">
    <citation type="submission" date="2019-10" db="EMBL/GenBank/DDBJ databases">
        <authorList>
            <person name="Irmler S."/>
            <person name="Berthoud H."/>
            <person name="Roetschi A."/>
            <person name="Arias E."/>
            <person name="Shani N."/>
            <person name="Wuethrich D."/>
            <person name="Bruggmann R."/>
        </authorList>
    </citation>
    <scope>NUCLEOTIDE SEQUENCE [LARGE SCALE GENOMIC DNA]</scope>
    <source>
        <strain evidence="1 3">FAM13073</strain>
    </source>
</reference>
<evidence type="ECO:0008006" key="5">
    <source>
        <dbReference type="Google" id="ProtNLM"/>
    </source>
</evidence>
<dbReference type="Proteomes" id="UP000472573">
    <property type="component" value="Unassembled WGS sequence"/>
</dbReference>
<evidence type="ECO:0000313" key="1">
    <source>
        <dbReference type="EMBL" id="KAF0415112.1"/>
    </source>
</evidence>
<dbReference type="EMBL" id="JADOFV010000001">
    <property type="protein sequence ID" value="MBF7126423.1"/>
    <property type="molecule type" value="Genomic_DNA"/>
</dbReference>
<sequence>MSKVKKRVRPTKEQWHELNRLLDDVVKIGHTNERNCRCRKCTKLNSYSESIGLLDKQEIDDGRWDRRRLETKHRHEKDAIDIIKLAYQGCNRKEIANKIKRSKDYVSKLAVEFDIEIQKK</sequence>
<evidence type="ECO:0000313" key="2">
    <source>
        <dbReference type="EMBL" id="MBF7126423.1"/>
    </source>
</evidence>
<comment type="caution">
    <text evidence="2">The sequence shown here is derived from an EMBL/GenBank/DDBJ whole genome shotgun (WGS) entry which is preliminary data.</text>
</comment>
<reference evidence="3" key="3">
    <citation type="submission" date="2020-03" db="EMBL/GenBank/DDBJ databases">
        <title>SpeciesPrimer: A bioinformatics pipeline dedicated to the design of qPCR primers for the quantification of bacterial species.</title>
        <authorList>
            <person name="Dreier M."/>
            <person name="Berthoud H."/>
            <person name="Shani N."/>
            <person name="Wechsler D."/>
            <person name="Junier P."/>
        </authorList>
    </citation>
    <scope>NUCLEOTIDE SEQUENCE [LARGE SCALE GENOMIC DNA]</scope>
    <source>
        <strain evidence="3">FAM13073</strain>
    </source>
</reference>
<evidence type="ECO:0000313" key="4">
    <source>
        <dbReference type="Proteomes" id="UP000743107"/>
    </source>
</evidence>
<reference evidence="1" key="2">
    <citation type="submission" date="2019-12" db="EMBL/GenBank/DDBJ databases">
        <title>SpeciesPrimer: A bioinformatics pipeline dedicated to the design of qPCR primers for the quantification of bacterial species.</title>
        <authorList>
            <person name="Dreier M."/>
            <person name="Berthoud H."/>
            <person name="Shani N."/>
            <person name="Wechsler D."/>
            <person name="Junier P."/>
        </authorList>
    </citation>
    <scope>NUCLEOTIDE SEQUENCE</scope>
    <source>
        <strain evidence="1">FAM13073</strain>
    </source>
</reference>
<dbReference type="Proteomes" id="UP000743107">
    <property type="component" value="Unassembled WGS sequence"/>
</dbReference>
<dbReference type="AlphaFoldDB" id="A0A6L5A3R5"/>
<reference evidence="2" key="4">
    <citation type="submission" date="2020-11" db="EMBL/GenBank/DDBJ databases">
        <title>Antibiotic susceptibility profiles of Pediococcus pentosaceus from various origins and their implications for the safety assessment of strains with food-technology applications.</title>
        <authorList>
            <person name="Shani N."/>
            <person name="Oberhaensli S."/>
            <person name="Arias E."/>
        </authorList>
    </citation>
    <scope>NUCLEOTIDE SEQUENCE</scope>
    <source>
        <strain evidence="2">FAM 19164</strain>
    </source>
</reference>
<gene>
    <name evidence="1" type="ORF">GBO79_01985</name>
    <name evidence="2" type="ORF">ITQ97_01040</name>
</gene>
<name>A0A6L5A3R5_PEDPE</name>
<protein>
    <recommendedName>
        <fullName evidence="5">Helix-turn-helix domain-containing protein</fullName>
    </recommendedName>
</protein>
<proteinExistence type="predicted"/>
<evidence type="ECO:0000313" key="3">
    <source>
        <dbReference type="Proteomes" id="UP000472573"/>
    </source>
</evidence>